<organism evidence="1 2">
    <name type="scientific">Streptomyces mirabilis</name>
    <dbReference type="NCBI Taxonomy" id="68239"/>
    <lineage>
        <taxon>Bacteria</taxon>
        <taxon>Bacillati</taxon>
        <taxon>Actinomycetota</taxon>
        <taxon>Actinomycetes</taxon>
        <taxon>Kitasatosporales</taxon>
        <taxon>Streptomycetaceae</taxon>
        <taxon>Streptomyces</taxon>
    </lineage>
</organism>
<dbReference type="SUPFAM" id="SSF46785">
    <property type="entry name" value="Winged helix' DNA-binding domain"/>
    <property type="match status" value="1"/>
</dbReference>
<gene>
    <name evidence="1" type="ORF">PU648_02700</name>
</gene>
<name>A0ABU3UBL2_9ACTN</name>
<dbReference type="Gene3D" id="1.10.10.10">
    <property type="entry name" value="Winged helix-like DNA-binding domain superfamily/Winged helix DNA-binding domain"/>
    <property type="match status" value="1"/>
</dbReference>
<dbReference type="RefSeq" id="WP_143614765.1">
    <property type="nucleotide sequence ID" value="NZ_CP107955.1"/>
</dbReference>
<evidence type="ECO:0008006" key="3">
    <source>
        <dbReference type="Google" id="ProtNLM"/>
    </source>
</evidence>
<protein>
    <recommendedName>
        <fullName evidence="3">Transcriptional regulator</fullName>
    </recommendedName>
</protein>
<accession>A0ABU3UBL2</accession>
<dbReference type="Proteomes" id="UP001257627">
    <property type="component" value="Unassembled WGS sequence"/>
</dbReference>
<evidence type="ECO:0000313" key="2">
    <source>
        <dbReference type="Proteomes" id="UP001257627"/>
    </source>
</evidence>
<reference evidence="1 2" key="1">
    <citation type="submission" date="2023-02" db="EMBL/GenBank/DDBJ databases">
        <authorList>
            <person name="Maleckis M."/>
        </authorList>
    </citation>
    <scope>NUCLEOTIDE SEQUENCE [LARGE SCALE GENOMIC DNA]</scope>
    <source>
        <strain evidence="1 2">P8-A2</strain>
    </source>
</reference>
<comment type="caution">
    <text evidence="1">The sequence shown here is derived from an EMBL/GenBank/DDBJ whole genome shotgun (WGS) entry which is preliminary data.</text>
</comment>
<dbReference type="EMBL" id="JARAKF010000001">
    <property type="protein sequence ID" value="MDU8991318.1"/>
    <property type="molecule type" value="Genomic_DNA"/>
</dbReference>
<dbReference type="InterPro" id="IPR036388">
    <property type="entry name" value="WH-like_DNA-bd_sf"/>
</dbReference>
<sequence>MATSWARSFTDEALRRRRRAAATEAGRRLLDAATPAFENELRTWLADPLTARSLEQLATTLARRRGTREDARVGMPTG</sequence>
<proteinExistence type="predicted"/>
<keyword evidence="2" id="KW-1185">Reference proteome</keyword>
<evidence type="ECO:0000313" key="1">
    <source>
        <dbReference type="EMBL" id="MDU8991318.1"/>
    </source>
</evidence>
<dbReference type="InterPro" id="IPR036390">
    <property type="entry name" value="WH_DNA-bd_sf"/>
</dbReference>